<sequence length="316" mass="35185">MPKVKRFRNPQKSRPQPQCEAPLTQAPTHSVPAMNPEIPSQPTDSNQTPRHYIHTMNPKINSQPTNSTQNPRHSNFTMNLEIPSQETDSTEAPEVSQEDEITILHVGRQSTHCWTVEAIDFEETIKKIKVKVKGVNNLPRELRIVVDFDDQGQSIGEAQALLVGFLGTLAADCKLFPMDYDIWSGSSGVPKAYFDDCFETILKEQIQVGLTQSTVDESKVSPLDVVGRVLGPEHSGRVRCLGLGAVPSNTFRNTRLHVSNLSSSSSGIACPSSSSYEWKKRHNNLELAFKAYIIMKEGRIPEELATYFTPDTHVSN</sequence>
<feature type="region of interest" description="Disordered" evidence="1">
    <location>
        <begin position="1"/>
        <end position="76"/>
    </location>
</feature>
<organism evidence="2 3">
    <name type="scientific">Flemingia macrophylla</name>
    <dbReference type="NCBI Taxonomy" id="520843"/>
    <lineage>
        <taxon>Eukaryota</taxon>
        <taxon>Viridiplantae</taxon>
        <taxon>Streptophyta</taxon>
        <taxon>Embryophyta</taxon>
        <taxon>Tracheophyta</taxon>
        <taxon>Spermatophyta</taxon>
        <taxon>Magnoliopsida</taxon>
        <taxon>eudicotyledons</taxon>
        <taxon>Gunneridae</taxon>
        <taxon>Pentapetalae</taxon>
        <taxon>rosids</taxon>
        <taxon>fabids</taxon>
        <taxon>Fabales</taxon>
        <taxon>Fabaceae</taxon>
        <taxon>Papilionoideae</taxon>
        <taxon>50 kb inversion clade</taxon>
        <taxon>NPAAA clade</taxon>
        <taxon>indigoferoid/millettioid clade</taxon>
        <taxon>Phaseoleae</taxon>
        <taxon>Flemingia</taxon>
    </lineage>
</organism>
<accession>A0ABD1L6D9</accession>
<name>A0ABD1L6D9_9FABA</name>
<feature type="compositionally biased region" description="Polar residues" evidence="1">
    <location>
        <begin position="58"/>
        <end position="76"/>
    </location>
</feature>
<proteinExistence type="predicted"/>
<keyword evidence="3" id="KW-1185">Reference proteome</keyword>
<dbReference type="AlphaFoldDB" id="A0ABD1L6D9"/>
<feature type="compositionally biased region" description="Polar residues" evidence="1">
    <location>
        <begin position="38"/>
        <end position="49"/>
    </location>
</feature>
<reference evidence="2 3" key="1">
    <citation type="submission" date="2024-08" db="EMBL/GenBank/DDBJ databases">
        <title>Insights into the chromosomal genome structure of Flemingia macrophylla.</title>
        <authorList>
            <person name="Ding Y."/>
            <person name="Zhao Y."/>
            <person name="Bi W."/>
            <person name="Wu M."/>
            <person name="Zhao G."/>
            <person name="Gong Y."/>
            <person name="Li W."/>
            <person name="Zhang P."/>
        </authorList>
    </citation>
    <scope>NUCLEOTIDE SEQUENCE [LARGE SCALE GENOMIC DNA]</scope>
    <source>
        <strain evidence="2">DYQJB</strain>
        <tissue evidence="2">Leaf</tissue>
    </source>
</reference>
<dbReference type="Proteomes" id="UP001603857">
    <property type="component" value="Unassembled WGS sequence"/>
</dbReference>
<evidence type="ECO:0000313" key="2">
    <source>
        <dbReference type="EMBL" id="KAL2319078.1"/>
    </source>
</evidence>
<evidence type="ECO:0000256" key="1">
    <source>
        <dbReference type="SAM" id="MobiDB-lite"/>
    </source>
</evidence>
<gene>
    <name evidence="2" type="ORF">Fmac_032954</name>
</gene>
<dbReference type="EMBL" id="JBGMDY010000011">
    <property type="protein sequence ID" value="KAL2319078.1"/>
    <property type="molecule type" value="Genomic_DNA"/>
</dbReference>
<feature type="compositionally biased region" description="Basic residues" evidence="1">
    <location>
        <begin position="1"/>
        <end position="11"/>
    </location>
</feature>
<protein>
    <submittedName>
        <fullName evidence="2">Uncharacterized protein</fullName>
    </submittedName>
</protein>
<comment type="caution">
    <text evidence="2">The sequence shown here is derived from an EMBL/GenBank/DDBJ whole genome shotgun (WGS) entry which is preliminary data.</text>
</comment>
<evidence type="ECO:0000313" key="3">
    <source>
        <dbReference type="Proteomes" id="UP001603857"/>
    </source>
</evidence>